<gene>
    <name evidence="2" type="ORF">QW060_02770</name>
</gene>
<comment type="caution">
    <text evidence="2">The sequence shown here is derived from an EMBL/GenBank/DDBJ whole genome shotgun (WGS) entry which is preliminary data.</text>
</comment>
<evidence type="ECO:0000313" key="3">
    <source>
        <dbReference type="Proteomes" id="UP001242368"/>
    </source>
</evidence>
<protein>
    <submittedName>
        <fullName evidence="2">Uncharacterized protein</fullName>
    </submittedName>
</protein>
<accession>A0ABT8CPC3</accession>
<keyword evidence="3" id="KW-1185">Reference proteome</keyword>
<keyword evidence="1" id="KW-0812">Transmembrane</keyword>
<keyword evidence="1" id="KW-1133">Transmembrane helix</keyword>
<reference evidence="3" key="1">
    <citation type="journal article" date="2019" name="Int. J. Syst. Evol. Microbiol.">
        <title>The Global Catalogue of Microorganisms (GCM) 10K type strain sequencing project: providing services to taxonomists for standard genome sequencing and annotation.</title>
        <authorList>
            <consortium name="The Broad Institute Genomics Platform"/>
            <consortium name="The Broad Institute Genome Sequencing Center for Infectious Disease"/>
            <person name="Wu L."/>
            <person name="Ma J."/>
        </authorList>
    </citation>
    <scope>NUCLEOTIDE SEQUENCE [LARGE SCALE GENOMIC DNA]</scope>
    <source>
        <strain evidence="3">CECT 7184</strain>
    </source>
</reference>
<sequence>MNKNILYFYGVLFATLLVSVIIYYQFNQKKTTDIENTFATPEEANAAVKKALQNVSAHINQGIISVKHLEEFEKTKNKISKK</sequence>
<name>A0ABT8CPC3_9FLAO</name>
<evidence type="ECO:0000256" key="1">
    <source>
        <dbReference type="SAM" id="Phobius"/>
    </source>
</evidence>
<dbReference type="Proteomes" id="UP001242368">
    <property type="component" value="Unassembled WGS sequence"/>
</dbReference>
<dbReference type="RefSeq" id="WP_290362187.1">
    <property type="nucleotide sequence ID" value="NZ_JAUFQU010000001.1"/>
</dbReference>
<proteinExistence type="predicted"/>
<evidence type="ECO:0000313" key="2">
    <source>
        <dbReference type="EMBL" id="MDN3706050.1"/>
    </source>
</evidence>
<keyword evidence="1" id="KW-0472">Membrane</keyword>
<feature type="transmembrane region" description="Helical" evidence="1">
    <location>
        <begin position="6"/>
        <end position="26"/>
    </location>
</feature>
<organism evidence="2 3">
    <name type="scientific">Paenimyroides ceti</name>
    <dbReference type="NCBI Taxonomy" id="395087"/>
    <lineage>
        <taxon>Bacteria</taxon>
        <taxon>Pseudomonadati</taxon>
        <taxon>Bacteroidota</taxon>
        <taxon>Flavobacteriia</taxon>
        <taxon>Flavobacteriales</taxon>
        <taxon>Flavobacteriaceae</taxon>
        <taxon>Paenimyroides</taxon>
    </lineage>
</organism>
<dbReference type="EMBL" id="JAUFQU010000001">
    <property type="protein sequence ID" value="MDN3706050.1"/>
    <property type="molecule type" value="Genomic_DNA"/>
</dbReference>